<evidence type="ECO:0000313" key="3">
    <source>
        <dbReference type="Proteomes" id="UP000093757"/>
    </source>
</evidence>
<reference evidence="2 3" key="1">
    <citation type="submission" date="2016-06" db="EMBL/GenBank/DDBJ databases">
        <authorList>
            <person name="Kjaerup R.B."/>
            <person name="Dalgaard T.S."/>
            <person name="Juul-Madsen H.R."/>
        </authorList>
    </citation>
    <scope>NUCLEOTIDE SEQUENCE [LARGE SCALE GENOMIC DNA]</scope>
    <source>
        <strain evidence="2 3">1245752.6</strain>
    </source>
</reference>
<evidence type="ECO:0000313" key="2">
    <source>
        <dbReference type="EMBL" id="OBR99456.1"/>
    </source>
</evidence>
<dbReference type="AlphaFoldDB" id="A0A1A6BAS1"/>
<organism evidence="2 3">
    <name type="scientific">Mycobacterium gordonae</name>
    <dbReference type="NCBI Taxonomy" id="1778"/>
    <lineage>
        <taxon>Bacteria</taxon>
        <taxon>Bacillati</taxon>
        <taxon>Actinomycetota</taxon>
        <taxon>Actinomycetes</taxon>
        <taxon>Mycobacteriales</taxon>
        <taxon>Mycobacteriaceae</taxon>
        <taxon>Mycobacterium</taxon>
    </lineage>
</organism>
<evidence type="ECO:0000256" key="1">
    <source>
        <dbReference type="SAM" id="SignalP"/>
    </source>
</evidence>
<proteinExistence type="predicted"/>
<dbReference type="RefSeq" id="WP_065136200.1">
    <property type="nucleotide sequence ID" value="NZ_JANFXG010000088.1"/>
</dbReference>
<sequence length="70" mass="6889">MITKVLFSVAIAVGAAVATAIPVGADPSPFSVLSCSCDGSGTFLHQGPTVREQIDTGIENGLADLLGSGG</sequence>
<dbReference type="EMBL" id="MAEM01000450">
    <property type="protein sequence ID" value="OBR99456.1"/>
    <property type="molecule type" value="Genomic_DNA"/>
</dbReference>
<accession>A0A1A6BAS1</accession>
<keyword evidence="1" id="KW-0732">Signal</keyword>
<feature type="chain" id="PRO_5038988174" evidence="1">
    <location>
        <begin position="21"/>
        <end position="70"/>
    </location>
</feature>
<protein>
    <submittedName>
        <fullName evidence="2">Uncharacterized protein</fullName>
    </submittedName>
</protein>
<dbReference type="Proteomes" id="UP000093757">
    <property type="component" value="Unassembled WGS sequence"/>
</dbReference>
<dbReference type="OrthoDB" id="4750837at2"/>
<comment type="caution">
    <text evidence="2">The sequence shown here is derived from an EMBL/GenBank/DDBJ whole genome shotgun (WGS) entry which is preliminary data.</text>
</comment>
<name>A0A1A6BAS1_MYCGO</name>
<feature type="signal peptide" evidence="1">
    <location>
        <begin position="1"/>
        <end position="20"/>
    </location>
</feature>
<gene>
    <name evidence="2" type="ORF">A9W98_30430</name>
</gene>